<name>A0A9W4U3D6_9PLEO</name>
<sequence>MQDGTPKRLEKEQMAAARGTRVVDIVDCSNVGPSSPPAVPHRRKKTKKRQVVPAAAHGRGRAQSRGALCWCWLMSSSTASYVSQLLCCRCSVRVSSDWPFRHARCLDQSPPITSLPPSRLLRWLSTTMDACFFLGYIKTTRMHDNGGRSSLTHLPRPSTDRHGNYSLPYLPRRPSSP</sequence>
<feature type="compositionally biased region" description="Low complexity" evidence="1">
    <location>
        <begin position="165"/>
        <end position="177"/>
    </location>
</feature>
<dbReference type="Proteomes" id="UP001152607">
    <property type="component" value="Unassembled WGS sequence"/>
</dbReference>
<proteinExistence type="predicted"/>
<protein>
    <submittedName>
        <fullName evidence="2">Uncharacterized protein</fullName>
    </submittedName>
</protein>
<comment type="caution">
    <text evidence="2">The sequence shown here is derived from an EMBL/GenBank/DDBJ whole genome shotgun (WGS) entry which is preliminary data.</text>
</comment>
<evidence type="ECO:0000313" key="2">
    <source>
        <dbReference type="EMBL" id="CAI6265493.1"/>
    </source>
</evidence>
<gene>
    <name evidence="2" type="ORF">PDIGIT_LOCUS1519</name>
</gene>
<keyword evidence="3" id="KW-1185">Reference proteome</keyword>
<evidence type="ECO:0000256" key="1">
    <source>
        <dbReference type="SAM" id="MobiDB-lite"/>
    </source>
</evidence>
<dbReference type="AlphaFoldDB" id="A0A9W4U3D6"/>
<feature type="region of interest" description="Disordered" evidence="1">
    <location>
        <begin position="146"/>
        <end position="177"/>
    </location>
</feature>
<dbReference type="EMBL" id="CAOQHR010000001">
    <property type="protein sequence ID" value="CAI6265493.1"/>
    <property type="molecule type" value="Genomic_DNA"/>
</dbReference>
<accession>A0A9W4U3D6</accession>
<reference evidence="2" key="1">
    <citation type="submission" date="2023-01" db="EMBL/GenBank/DDBJ databases">
        <authorList>
            <person name="Van Ghelder C."/>
            <person name="Rancurel C."/>
        </authorList>
    </citation>
    <scope>NUCLEOTIDE SEQUENCE</scope>
    <source>
        <strain evidence="2">CNCM I-4278</strain>
    </source>
</reference>
<feature type="region of interest" description="Disordered" evidence="1">
    <location>
        <begin position="31"/>
        <end position="57"/>
    </location>
</feature>
<organism evidence="2 3">
    <name type="scientific">Periconia digitata</name>
    <dbReference type="NCBI Taxonomy" id="1303443"/>
    <lineage>
        <taxon>Eukaryota</taxon>
        <taxon>Fungi</taxon>
        <taxon>Dikarya</taxon>
        <taxon>Ascomycota</taxon>
        <taxon>Pezizomycotina</taxon>
        <taxon>Dothideomycetes</taxon>
        <taxon>Pleosporomycetidae</taxon>
        <taxon>Pleosporales</taxon>
        <taxon>Massarineae</taxon>
        <taxon>Periconiaceae</taxon>
        <taxon>Periconia</taxon>
    </lineage>
</organism>
<evidence type="ECO:0000313" key="3">
    <source>
        <dbReference type="Proteomes" id="UP001152607"/>
    </source>
</evidence>
<feature type="compositionally biased region" description="Basic residues" evidence="1">
    <location>
        <begin position="40"/>
        <end position="50"/>
    </location>
</feature>